<evidence type="ECO:0000259" key="12">
    <source>
        <dbReference type="PROSITE" id="PS51194"/>
    </source>
</evidence>
<dbReference type="InterPro" id="IPR014001">
    <property type="entry name" value="Helicase_ATP-bd"/>
</dbReference>
<reference evidence="13" key="1">
    <citation type="journal article" date="2011" name="Genome Biol.">
        <title>The draft genome of the carcinogenic human liver fluke Clonorchis sinensis.</title>
        <authorList>
            <person name="Wang X."/>
            <person name="Chen W."/>
            <person name="Huang Y."/>
            <person name="Sun J."/>
            <person name="Men J."/>
            <person name="Liu H."/>
            <person name="Luo F."/>
            <person name="Guo L."/>
            <person name="Lv X."/>
            <person name="Deng C."/>
            <person name="Zhou C."/>
            <person name="Fan Y."/>
            <person name="Li X."/>
            <person name="Huang L."/>
            <person name="Hu Y."/>
            <person name="Liang C."/>
            <person name="Hu X."/>
            <person name="Xu J."/>
            <person name="Yu X."/>
        </authorList>
    </citation>
    <scope>NUCLEOTIDE SEQUENCE [LARGE SCALE GENOMIC DNA]</scope>
    <source>
        <strain evidence="13">Henan</strain>
    </source>
</reference>
<protein>
    <recommendedName>
        <fullName evidence="8">ATP-dependent RNA helicase</fullName>
        <ecNumber evidence="8">3.6.4.13</ecNumber>
    </recommendedName>
</protein>
<accession>G7YVH7</accession>
<keyword evidence="7" id="KW-0862">Zinc</keyword>
<evidence type="ECO:0000313" key="14">
    <source>
        <dbReference type="Proteomes" id="UP000008909"/>
    </source>
</evidence>
<evidence type="ECO:0000256" key="8">
    <source>
        <dbReference type="RuleBase" id="RU365068"/>
    </source>
</evidence>
<feature type="domain" description="Helicase ATP-binding" evidence="11">
    <location>
        <begin position="4"/>
        <end position="201"/>
    </location>
</feature>
<gene>
    <name evidence="13" type="ORF">CLF_111884</name>
</gene>
<dbReference type="CDD" id="cd17960">
    <property type="entry name" value="DEADc_DDX55"/>
    <property type="match status" value="1"/>
</dbReference>
<dbReference type="SMART" id="SM00343">
    <property type="entry name" value="ZnF_C2HC"/>
    <property type="match status" value="1"/>
</dbReference>
<dbReference type="InterPro" id="IPR027417">
    <property type="entry name" value="P-loop_NTPase"/>
</dbReference>
<evidence type="ECO:0000259" key="10">
    <source>
        <dbReference type="PROSITE" id="PS50158"/>
    </source>
</evidence>
<keyword evidence="4 8" id="KW-0347">Helicase</keyword>
<dbReference type="GO" id="GO:0003723">
    <property type="term" value="F:RNA binding"/>
    <property type="evidence" value="ECO:0007669"/>
    <property type="project" value="UniProtKB-UniRule"/>
</dbReference>
<evidence type="ECO:0000256" key="3">
    <source>
        <dbReference type="ARBA" id="ARBA00022801"/>
    </source>
</evidence>
<dbReference type="SMART" id="SM00487">
    <property type="entry name" value="DEXDc"/>
    <property type="match status" value="1"/>
</dbReference>
<dbReference type="Pfam" id="PF00271">
    <property type="entry name" value="Helicase_C"/>
    <property type="match status" value="1"/>
</dbReference>
<dbReference type="SUPFAM" id="SSF52540">
    <property type="entry name" value="P-loop containing nucleoside triphosphate hydrolases"/>
    <property type="match status" value="1"/>
</dbReference>
<comment type="catalytic activity">
    <reaction evidence="8">
        <text>ATP + H2O = ADP + phosphate + H(+)</text>
        <dbReference type="Rhea" id="RHEA:13065"/>
        <dbReference type="ChEBI" id="CHEBI:15377"/>
        <dbReference type="ChEBI" id="CHEBI:15378"/>
        <dbReference type="ChEBI" id="CHEBI:30616"/>
        <dbReference type="ChEBI" id="CHEBI:43474"/>
        <dbReference type="ChEBI" id="CHEBI:456216"/>
        <dbReference type="EC" id="3.6.4.13"/>
    </reaction>
</comment>
<keyword evidence="5 8" id="KW-0067">ATP-binding</keyword>
<dbReference type="Pfam" id="PF13959">
    <property type="entry name" value="CTE_SPB4"/>
    <property type="match status" value="1"/>
</dbReference>
<dbReference type="GO" id="GO:0008270">
    <property type="term" value="F:zinc ion binding"/>
    <property type="evidence" value="ECO:0007669"/>
    <property type="project" value="UniProtKB-KW"/>
</dbReference>
<dbReference type="PROSITE" id="PS51192">
    <property type="entry name" value="HELICASE_ATP_BIND_1"/>
    <property type="match status" value="1"/>
</dbReference>
<dbReference type="InterPro" id="IPR011545">
    <property type="entry name" value="DEAD/DEAH_box_helicase_dom"/>
</dbReference>
<keyword evidence="6 8" id="KW-0694">RNA-binding</keyword>
<name>G7YVH7_CLOSI</name>
<dbReference type="Proteomes" id="UP000008909">
    <property type="component" value="Unassembled WGS sequence"/>
</dbReference>
<comment type="function">
    <text evidence="8">RNA helicase.</text>
</comment>
<dbReference type="CDD" id="cd18787">
    <property type="entry name" value="SF2_C_DEAD"/>
    <property type="match status" value="1"/>
</dbReference>
<dbReference type="PROSITE" id="PS51194">
    <property type="entry name" value="HELICASE_CTER"/>
    <property type="match status" value="1"/>
</dbReference>
<feature type="domain" description="CCHC-type" evidence="10">
    <location>
        <begin position="814"/>
        <end position="830"/>
    </location>
</feature>
<evidence type="ECO:0000256" key="1">
    <source>
        <dbReference type="ARBA" id="ARBA00010132"/>
    </source>
</evidence>
<organism evidence="13 14">
    <name type="scientific">Clonorchis sinensis</name>
    <name type="common">Chinese liver fluke</name>
    <dbReference type="NCBI Taxonomy" id="79923"/>
    <lineage>
        <taxon>Eukaryota</taxon>
        <taxon>Metazoa</taxon>
        <taxon>Spiralia</taxon>
        <taxon>Lophotrochozoa</taxon>
        <taxon>Platyhelminthes</taxon>
        <taxon>Trematoda</taxon>
        <taxon>Digenea</taxon>
        <taxon>Opisthorchiida</taxon>
        <taxon>Opisthorchiata</taxon>
        <taxon>Opisthorchiidae</taxon>
        <taxon>Clonorchis</taxon>
    </lineage>
</organism>
<dbReference type="Gene3D" id="3.40.50.300">
    <property type="entry name" value="P-loop containing nucleotide triphosphate hydrolases"/>
    <property type="match status" value="2"/>
</dbReference>
<keyword evidence="7" id="KW-0479">Metal-binding</keyword>
<evidence type="ECO:0000313" key="13">
    <source>
        <dbReference type="EMBL" id="GAA56957.1"/>
    </source>
</evidence>
<dbReference type="Pfam" id="PF00098">
    <property type="entry name" value="zf-CCHC"/>
    <property type="match status" value="1"/>
</dbReference>
<comment type="similarity">
    <text evidence="1">Belongs to the DEAD box helicase family. DDX4/VASA subfamily.</text>
</comment>
<reference key="2">
    <citation type="submission" date="2011-10" db="EMBL/GenBank/DDBJ databases">
        <title>The genome and transcriptome sequence of Clonorchis sinensis provide insights into the carcinogenic liver fluke.</title>
        <authorList>
            <person name="Wang X."/>
            <person name="Huang Y."/>
            <person name="Chen W."/>
            <person name="Liu H."/>
            <person name="Guo L."/>
            <person name="Chen Y."/>
            <person name="Luo F."/>
            <person name="Zhou W."/>
            <person name="Sun J."/>
            <person name="Mao Q."/>
            <person name="Liang P."/>
            <person name="Zhou C."/>
            <person name="Tian Y."/>
            <person name="Men J."/>
            <person name="Lv X."/>
            <person name="Huang L."/>
            <person name="Zhou J."/>
            <person name="Hu Y."/>
            <person name="Li R."/>
            <person name="Zhang F."/>
            <person name="Lei H."/>
            <person name="Li X."/>
            <person name="Hu X."/>
            <person name="Liang C."/>
            <person name="Xu J."/>
            <person name="Wu Z."/>
            <person name="Yu X."/>
        </authorList>
    </citation>
    <scope>NUCLEOTIDE SEQUENCE</scope>
    <source>
        <strain>Henan</strain>
    </source>
</reference>
<dbReference type="Gene3D" id="4.10.60.10">
    <property type="entry name" value="Zinc finger, CCHC-type"/>
    <property type="match status" value="1"/>
</dbReference>
<keyword evidence="7" id="KW-0863">Zinc-finger</keyword>
<evidence type="ECO:0000259" key="11">
    <source>
        <dbReference type="PROSITE" id="PS51192"/>
    </source>
</evidence>
<feature type="domain" description="Helicase C-terminal" evidence="12">
    <location>
        <begin position="226"/>
        <end position="388"/>
    </location>
</feature>
<dbReference type="InterPro" id="IPR001878">
    <property type="entry name" value="Znf_CCHC"/>
</dbReference>
<sequence length="1451" mass="164044">KAVIPLFLSSKDVAVEAVTGSGKTLAFLIPVLEILRRRVHQWKKHEIGALIISPTSELALQLFEVTSKLLASYVDESSNALFTSLVWTGGGGSGGATTRAQDFENFQTQGATVLIATPGRLVDTVQQGAQRTSNPIVRGFRSLEVLILDEADRLLEMGFETQLNILLSLLPKQRRTGLFSATQTSQVEDLLRAGLRNPVRVVVREQIDHTNAVSKALLTGQRTPATLDNYYTVVEPDAKFSLLIRFLLSHPNEKLLVFLATCACVDYFSRLLRRLLPGSQAKRIYALHGKLRKKRTAIFQSFRTESSAILLSTDVMARGVDIPDVSWVLQCDPPSSANAFVHRCGRTARCGVQGSALLFLTSKELSYVNFLKINQKVSLIELDSEGLEGLCTANTQKYTPTFMTKRIHDCCKKDKLIYEKSIRAFVSYVQYYRKHECHLLLKLKDLDFGRLANGFGLLRLPHMPELRGANTSCFTPSGVDVSKLKYREKSVAKQRELLENARAEERSKGVKKSKPWSKARETREKKKVARQKRRHAKGASSIPANKRVAPADLSGDEIDEADLDELSEDYRLWKRAKKRKVAIDLFGDVAEYRQLSTIRSKKIQSPNRWLHCLVYLAHALPYFENSIFRDSTVTPLWFEQPPPITVVAVNNCRYKFMRFRFSLWCGSRYVFVFSSSVDLPNLPLLYPVCAAIRPPDQQTTCVRARSIATVGVPYKRFSTVYCFFALHLRFSPVISVAWNVLLVAGRSVLKRQRCVQTKCGPTMCRNDMYNMRINVRKENRQDSTVENLKNEVDQPTEQLAAVKTESRRHTRTSRCYKCGMPGHWRNQCPRTRPEAEDEAPRIRIGTNSLVVELDPGRLVQLQRQDPVLRKVAAALLDGRSIENGEGDKELETFQSHFDRLSLNEACIISWNATDSDVVLPVIPRVLRRKLIEIGLWPTTRLSPEKLDEERRKARENLTAVQARTRQKAASGKARSFPICAKVKWKDHQNPGRSGLGSRKLGSRWQGPFVVTDRRGNVYTIQDGRGSKKVNGTQLLLSGLHHILAQESLAVPVDLLDDTCQVIGLMHMPFHTPGCILKTVISHASKMVQPVLRTDGLLTISASLEYPIEPGSPIELPHIGHIHYPKPQRSQPVRRPQVHRYVDKYAELDNVSLHLIFLTESYPKIEDSEGLLSTMFSQTCIGILRHQTSSFAMMKARSDLFQIASLPRYNDPHIVLEYARHVQPTRVTLDKVDQMDVNGQILRKMTCKVSLFHLKLFDRYEQFDEPLESTCEAFQLTLYDGLQSEPYKVRSVVTGRHRVHATICTSVVSQPSCFLLVARQLGTERVLQLNDDENESKPLVHANGPHRTPVSETIKNQNELRILNKGRLNRWAKYFEQQQSSPPTSTDLEPAIDVEPWTASEVHDCICSLKQHRASGPDVFSPALFKDERKILTQSLSDLLACTLKKEAVPDN</sequence>
<dbReference type="GO" id="GO:0016887">
    <property type="term" value="F:ATP hydrolysis activity"/>
    <property type="evidence" value="ECO:0007669"/>
    <property type="project" value="RHEA"/>
</dbReference>
<dbReference type="SMART" id="SM01178">
    <property type="entry name" value="DUF4217"/>
    <property type="match status" value="1"/>
</dbReference>
<dbReference type="SMART" id="SM00490">
    <property type="entry name" value="HELICc"/>
    <property type="match status" value="1"/>
</dbReference>
<dbReference type="InterPro" id="IPR000629">
    <property type="entry name" value="RNA-helicase_DEAD-box_CS"/>
</dbReference>
<dbReference type="InterPro" id="IPR001650">
    <property type="entry name" value="Helicase_C-like"/>
</dbReference>
<dbReference type="InterPro" id="IPR025313">
    <property type="entry name" value="SPB4-like_CTE"/>
</dbReference>
<keyword evidence="3 8" id="KW-0378">Hydrolase</keyword>
<feature type="non-terminal residue" evidence="13">
    <location>
        <position position="1"/>
    </location>
</feature>
<proteinExistence type="inferred from homology"/>
<comment type="domain">
    <text evidence="8">The Q motif is unique to and characteristic of the DEAD box family of RNA helicases and controls ATP binding and hydrolysis.</text>
</comment>
<dbReference type="PROSITE" id="PS50158">
    <property type="entry name" value="ZF_CCHC"/>
    <property type="match status" value="1"/>
</dbReference>
<keyword evidence="2 8" id="KW-0547">Nucleotide-binding</keyword>
<dbReference type="EMBL" id="DF144464">
    <property type="protein sequence ID" value="GAA56957.1"/>
    <property type="molecule type" value="Genomic_DNA"/>
</dbReference>
<evidence type="ECO:0000256" key="5">
    <source>
        <dbReference type="ARBA" id="ARBA00022840"/>
    </source>
</evidence>
<dbReference type="SUPFAM" id="SSF57756">
    <property type="entry name" value="Retrovirus zinc finger-like domains"/>
    <property type="match status" value="1"/>
</dbReference>
<evidence type="ECO:0000256" key="6">
    <source>
        <dbReference type="ARBA" id="ARBA00022884"/>
    </source>
</evidence>
<keyword evidence="14" id="KW-1185">Reference proteome</keyword>
<evidence type="ECO:0000256" key="9">
    <source>
        <dbReference type="SAM" id="MobiDB-lite"/>
    </source>
</evidence>
<dbReference type="InterPro" id="IPR036875">
    <property type="entry name" value="Znf_CCHC_sf"/>
</dbReference>
<evidence type="ECO:0000256" key="4">
    <source>
        <dbReference type="ARBA" id="ARBA00022806"/>
    </source>
</evidence>
<dbReference type="PANTHER" id="PTHR24031">
    <property type="entry name" value="RNA HELICASE"/>
    <property type="match status" value="1"/>
</dbReference>
<dbReference type="GO" id="GO:0005524">
    <property type="term" value="F:ATP binding"/>
    <property type="evidence" value="ECO:0007669"/>
    <property type="project" value="UniProtKB-UniRule"/>
</dbReference>
<dbReference type="PROSITE" id="PS00039">
    <property type="entry name" value="DEAD_ATP_HELICASE"/>
    <property type="match status" value="1"/>
</dbReference>
<feature type="region of interest" description="Disordered" evidence="9">
    <location>
        <begin position="502"/>
        <end position="553"/>
    </location>
</feature>
<dbReference type="Pfam" id="PF00270">
    <property type="entry name" value="DEAD"/>
    <property type="match status" value="1"/>
</dbReference>
<evidence type="ECO:0000256" key="7">
    <source>
        <dbReference type="PROSITE-ProRule" id="PRU00047"/>
    </source>
</evidence>
<evidence type="ECO:0000256" key="2">
    <source>
        <dbReference type="ARBA" id="ARBA00022741"/>
    </source>
</evidence>
<dbReference type="EC" id="3.6.4.13" evidence="8"/>
<feature type="compositionally biased region" description="Basic residues" evidence="9">
    <location>
        <begin position="525"/>
        <end position="537"/>
    </location>
</feature>
<dbReference type="GO" id="GO:0003724">
    <property type="term" value="F:RNA helicase activity"/>
    <property type="evidence" value="ECO:0007669"/>
    <property type="project" value="UniProtKB-EC"/>
</dbReference>